<comment type="subcellular location">
    <subcellularLocation>
        <location evidence="1">Cytoplasm</location>
    </subcellularLocation>
</comment>
<dbReference type="GO" id="GO:0005737">
    <property type="term" value="C:cytoplasm"/>
    <property type="evidence" value="ECO:0007669"/>
    <property type="project" value="UniProtKB-SubCell"/>
</dbReference>
<evidence type="ECO:0000256" key="2">
    <source>
        <dbReference type="ARBA" id="ARBA00006161"/>
    </source>
</evidence>
<comment type="caution">
    <text evidence="6">The sequence shown here is derived from an EMBL/GenBank/DDBJ whole genome shotgun (WGS) entry which is preliminary data.</text>
</comment>
<keyword evidence="3" id="KW-0963">Cytoplasm</keyword>
<evidence type="ECO:0000256" key="4">
    <source>
        <dbReference type="ARBA" id="ARBA00023118"/>
    </source>
</evidence>
<comment type="similarity">
    <text evidence="2">Belongs to the CRISPR system Cmr5 family.</text>
</comment>
<evidence type="ECO:0000256" key="5">
    <source>
        <dbReference type="ARBA" id="ARBA00030001"/>
    </source>
</evidence>
<dbReference type="AlphaFoldDB" id="A0A495QA91"/>
<gene>
    <name evidence="6" type="ORF">BZB76_6508</name>
</gene>
<sequence length="141" mass="14704">MSPVRLDQRLAAQASQIVDAIRQQGGWSPEVVSRLKGLPAQLRTGGLPATLAFLYAKSTGPGPLPAAYETVRAALVEVVSRDLGWAAPPADALALFTALGDPAVTSAGAMARASERTELLAIWLRRLTEALEGPMAGGDDD</sequence>
<keyword evidence="4" id="KW-0051">Antiviral defense</keyword>
<protein>
    <recommendedName>
        <fullName evidence="5">CRISPR type III-B/RAMP module-associated protein Cmr5</fullName>
    </recommendedName>
</protein>
<dbReference type="InterPro" id="IPR023101">
    <property type="entry name" value="AF1862-like_dom_sf"/>
</dbReference>
<dbReference type="InterPro" id="IPR010160">
    <property type="entry name" value="CRISPR-assoc_prot_Cmr5"/>
</dbReference>
<dbReference type="Proteomes" id="UP000274601">
    <property type="component" value="Unassembled WGS sequence"/>
</dbReference>
<proteinExistence type="inferred from homology"/>
<organism evidence="6 7">
    <name type="scientific">Actinomadura pelletieri DSM 43383</name>
    <dbReference type="NCBI Taxonomy" id="1120940"/>
    <lineage>
        <taxon>Bacteria</taxon>
        <taxon>Bacillati</taxon>
        <taxon>Actinomycetota</taxon>
        <taxon>Actinomycetes</taxon>
        <taxon>Streptosporangiales</taxon>
        <taxon>Thermomonosporaceae</taxon>
        <taxon>Actinomadura</taxon>
    </lineage>
</organism>
<evidence type="ECO:0000313" key="6">
    <source>
        <dbReference type="EMBL" id="RKS68251.1"/>
    </source>
</evidence>
<dbReference type="Pfam" id="PF09701">
    <property type="entry name" value="Cas_Cmr5"/>
    <property type="match status" value="1"/>
</dbReference>
<dbReference type="RefSeq" id="WP_170180862.1">
    <property type="nucleotide sequence ID" value="NZ_RBWU01000008.1"/>
</dbReference>
<dbReference type="SUPFAM" id="SSF158568">
    <property type="entry name" value="AF1862-like"/>
    <property type="match status" value="1"/>
</dbReference>
<dbReference type="Gene3D" id="1.10.520.30">
    <property type="entry name" value="AF1862-like domain"/>
    <property type="match status" value="1"/>
</dbReference>
<reference evidence="6 7" key="1">
    <citation type="submission" date="2018-10" db="EMBL/GenBank/DDBJ databases">
        <title>Genomic Encyclopedia of Archaeal and Bacterial Type Strains, Phase II (KMG-II): from individual species to whole genera.</title>
        <authorList>
            <person name="Goeker M."/>
        </authorList>
    </citation>
    <scope>NUCLEOTIDE SEQUENCE [LARGE SCALE GENOMIC DNA]</scope>
    <source>
        <strain evidence="6 7">DSM 43383</strain>
    </source>
</reference>
<dbReference type="EMBL" id="RBWU01000008">
    <property type="protein sequence ID" value="RKS68251.1"/>
    <property type="molecule type" value="Genomic_DNA"/>
</dbReference>
<name>A0A495QA91_9ACTN</name>
<accession>A0A495QA91</accession>
<evidence type="ECO:0000313" key="7">
    <source>
        <dbReference type="Proteomes" id="UP000274601"/>
    </source>
</evidence>
<keyword evidence="7" id="KW-1185">Reference proteome</keyword>
<evidence type="ECO:0000256" key="3">
    <source>
        <dbReference type="ARBA" id="ARBA00022490"/>
    </source>
</evidence>
<dbReference type="GO" id="GO:0051607">
    <property type="term" value="P:defense response to virus"/>
    <property type="evidence" value="ECO:0007669"/>
    <property type="project" value="UniProtKB-KW"/>
</dbReference>
<evidence type="ECO:0000256" key="1">
    <source>
        <dbReference type="ARBA" id="ARBA00004496"/>
    </source>
</evidence>